<dbReference type="CDD" id="cd03257">
    <property type="entry name" value="ABC_NikE_OppD_transporters"/>
    <property type="match status" value="1"/>
</dbReference>
<evidence type="ECO:0000256" key="3">
    <source>
        <dbReference type="ARBA" id="ARBA00022448"/>
    </source>
</evidence>
<dbReference type="PROSITE" id="PS00211">
    <property type="entry name" value="ABC_TRANSPORTER_1"/>
    <property type="match status" value="1"/>
</dbReference>
<dbReference type="SMART" id="SM00382">
    <property type="entry name" value="AAA"/>
    <property type="match status" value="1"/>
</dbReference>
<dbReference type="Gene3D" id="3.40.50.300">
    <property type="entry name" value="P-loop containing nucleotide triphosphate hydrolases"/>
    <property type="match status" value="1"/>
</dbReference>
<evidence type="ECO:0000256" key="4">
    <source>
        <dbReference type="ARBA" id="ARBA00022741"/>
    </source>
</evidence>
<sequence>MTDLILKADGLKKHFQVGGGFMAETKTVRAVDGVSIEVRRGETFAIVGESGCGKSTLARLLMRLLEPTEGAIEFDGRDIAGIRGRDLRELRRDMQFVFQDPFSSLNPRMSVGKLVGEPIETHRPELSRTQRRQEVARLLRTVGLRPEHADRYPHEFSGGQRQRIGIARALASNPRLVIGDEPVSALDVSVQAQVVNLLHDLKSKLDMTLVIIAHDLAVIRHMSDRVAVMYLGQVVESGPTDEIFAAPRHPYTLALLSAIPEPVHGRERTRIALSGETPSPASPPSGCRFHTRCPFAREDCATRVPELRVAANETRVACHYWEEIAATRPKAGLTPAAARSEGAQRRFALYEAATLRQTDRPETASNAGATT</sequence>
<dbReference type="FunFam" id="3.40.50.300:FF:000016">
    <property type="entry name" value="Oligopeptide ABC transporter ATP-binding component"/>
    <property type="match status" value="1"/>
</dbReference>
<dbReference type="SUPFAM" id="SSF52540">
    <property type="entry name" value="P-loop containing nucleoside triphosphate hydrolases"/>
    <property type="match status" value="1"/>
</dbReference>
<name>A0A1X6ZAD5_9RHOB</name>
<keyword evidence="10" id="KW-1185">Reference proteome</keyword>
<reference evidence="7 10" key="2">
    <citation type="submission" date="2018-03" db="EMBL/GenBank/DDBJ databases">
        <title>Genomic Encyclopedia of Archaeal and Bacterial Type Strains, Phase II (KMG-II): from individual species to whole genera.</title>
        <authorList>
            <person name="Goeker M."/>
        </authorList>
    </citation>
    <scope>NUCLEOTIDE SEQUENCE [LARGE SCALE GENOMIC DNA]</scope>
    <source>
        <strain evidence="7 10">DSM 29956</strain>
    </source>
</reference>
<comment type="subcellular location">
    <subcellularLocation>
        <location evidence="1">Cell inner membrane</location>
        <topology evidence="1">Peripheral membrane protein</topology>
    </subcellularLocation>
</comment>
<dbReference type="NCBIfam" id="TIGR01727">
    <property type="entry name" value="oligo_HPY"/>
    <property type="match status" value="1"/>
</dbReference>
<dbReference type="Pfam" id="PF00005">
    <property type="entry name" value="ABC_tran"/>
    <property type="match status" value="1"/>
</dbReference>
<dbReference type="OrthoDB" id="7802224at2"/>
<dbReference type="RefSeq" id="WP_085896339.1">
    <property type="nucleotide sequence ID" value="NZ_FWFY01000005.1"/>
</dbReference>
<evidence type="ECO:0000313" key="8">
    <source>
        <dbReference type="EMBL" id="SLN45245.1"/>
    </source>
</evidence>
<dbReference type="EMBL" id="PYGB01000005">
    <property type="protein sequence ID" value="PSK86471.1"/>
    <property type="molecule type" value="Genomic_DNA"/>
</dbReference>
<keyword evidence="3" id="KW-0813">Transport</keyword>
<dbReference type="PROSITE" id="PS50893">
    <property type="entry name" value="ABC_TRANSPORTER_2"/>
    <property type="match status" value="1"/>
</dbReference>
<reference evidence="8 9" key="1">
    <citation type="submission" date="2017-03" db="EMBL/GenBank/DDBJ databases">
        <authorList>
            <person name="Afonso C.L."/>
            <person name="Miller P.J."/>
            <person name="Scott M.A."/>
            <person name="Spackman E."/>
            <person name="Goraichik I."/>
            <person name="Dimitrov K.M."/>
            <person name="Suarez D.L."/>
            <person name="Swayne D.E."/>
        </authorList>
    </citation>
    <scope>NUCLEOTIDE SEQUENCE [LARGE SCALE GENOMIC DNA]</scope>
    <source>
        <strain evidence="8 9">CECT 8367</strain>
    </source>
</reference>
<dbReference type="PANTHER" id="PTHR43776">
    <property type="entry name" value="TRANSPORT ATP-BINDING PROTEIN"/>
    <property type="match status" value="1"/>
</dbReference>
<dbReference type="InterPro" id="IPR003439">
    <property type="entry name" value="ABC_transporter-like_ATP-bd"/>
</dbReference>
<gene>
    <name evidence="8" type="primary">oppF_4</name>
    <name evidence="7" type="ORF">CLV79_105178</name>
    <name evidence="8" type="ORF">LOS8367_01994</name>
</gene>
<dbReference type="InterPro" id="IPR013563">
    <property type="entry name" value="Oligopep_ABC_C"/>
</dbReference>
<evidence type="ECO:0000313" key="10">
    <source>
        <dbReference type="Proteomes" id="UP000240624"/>
    </source>
</evidence>
<dbReference type="Proteomes" id="UP000240624">
    <property type="component" value="Unassembled WGS sequence"/>
</dbReference>
<dbReference type="Proteomes" id="UP000193495">
    <property type="component" value="Unassembled WGS sequence"/>
</dbReference>
<dbReference type="GO" id="GO:0005886">
    <property type="term" value="C:plasma membrane"/>
    <property type="evidence" value="ECO:0007669"/>
    <property type="project" value="UniProtKB-SubCell"/>
</dbReference>
<dbReference type="GO" id="GO:0055085">
    <property type="term" value="P:transmembrane transport"/>
    <property type="evidence" value="ECO:0007669"/>
    <property type="project" value="UniProtKB-ARBA"/>
</dbReference>
<keyword evidence="4" id="KW-0547">Nucleotide-binding</keyword>
<dbReference type="InterPro" id="IPR050319">
    <property type="entry name" value="ABC_transp_ATP-bind"/>
</dbReference>
<keyword evidence="5 8" id="KW-0067">ATP-binding</keyword>
<feature type="domain" description="ABC transporter" evidence="6">
    <location>
        <begin position="6"/>
        <end position="256"/>
    </location>
</feature>
<evidence type="ECO:0000259" key="6">
    <source>
        <dbReference type="PROSITE" id="PS50893"/>
    </source>
</evidence>
<dbReference type="NCBIfam" id="NF008453">
    <property type="entry name" value="PRK11308.1"/>
    <property type="match status" value="1"/>
</dbReference>
<proteinExistence type="inferred from homology"/>
<protein>
    <submittedName>
        <fullName evidence="8">Oligopeptide transport ATP-binding protein OppF</fullName>
    </submittedName>
    <submittedName>
        <fullName evidence="7">Peptide/nickel transport system ATP-binding protein</fullName>
    </submittedName>
</protein>
<dbReference type="GO" id="GO:0005524">
    <property type="term" value="F:ATP binding"/>
    <property type="evidence" value="ECO:0007669"/>
    <property type="project" value="UniProtKB-KW"/>
</dbReference>
<accession>A0A1X6ZAD5</accession>
<dbReference type="InterPro" id="IPR003593">
    <property type="entry name" value="AAA+_ATPase"/>
</dbReference>
<dbReference type="AlphaFoldDB" id="A0A1X6ZAD5"/>
<dbReference type="GO" id="GO:0016887">
    <property type="term" value="F:ATP hydrolysis activity"/>
    <property type="evidence" value="ECO:0007669"/>
    <property type="project" value="InterPro"/>
</dbReference>
<organism evidence="8 9">
    <name type="scientific">Limimaricola soesokkakensis</name>
    <dbReference type="NCBI Taxonomy" id="1343159"/>
    <lineage>
        <taxon>Bacteria</taxon>
        <taxon>Pseudomonadati</taxon>
        <taxon>Pseudomonadota</taxon>
        <taxon>Alphaproteobacteria</taxon>
        <taxon>Rhodobacterales</taxon>
        <taxon>Paracoccaceae</taxon>
        <taxon>Limimaricola</taxon>
    </lineage>
</organism>
<evidence type="ECO:0000256" key="5">
    <source>
        <dbReference type="ARBA" id="ARBA00022840"/>
    </source>
</evidence>
<evidence type="ECO:0000313" key="9">
    <source>
        <dbReference type="Proteomes" id="UP000193495"/>
    </source>
</evidence>
<dbReference type="Pfam" id="PF08352">
    <property type="entry name" value="oligo_HPY"/>
    <property type="match status" value="1"/>
</dbReference>
<dbReference type="EMBL" id="FWFY01000005">
    <property type="protein sequence ID" value="SLN45245.1"/>
    <property type="molecule type" value="Genomic_DNA"/>
</dbReference>
<dbReference type="GO" id="GO:0015833">
    <property type="term" value="P:peptide transport"/>
    <property type="evidence" value="ECO:0007669"/>
    <property type="project" value="InterPro"/>
</dbReference>
<dbReference type="InterPro" id="IPR017871">
    <property type="entry name" value="ABC_transporter-like_CS"/>
</dbReference>
<evidence type="ECO:0000313" key="7">
    <source>
        <dbReference type="EMBL" id="PSK86471.1"/>
    </source>
</evidence>
<evidence type="ECO:0000256" key="1">
    <source>
        <dbReference type="ARBA" id="ARBA00004417"/>
    </source>
</evidence>
<dbReference type="PANTHER" id="PTHR43776:SF7">
    <property type="entry name" value="D,D-DIPEPTIDE TRANSPORT ATP-BINDING PROTEIN DDPF-RELATED"/>
    <property type="match status" value="1"/>
</dbReference>
<dbReference type="InterPro" id="IPR027417">
    <property type="entry name" value="P-loop_NTPase"/>
</dbReference>
<evidence type="ECO:0000256" key="2">
    <source>
        <dbReference type="ARBA" id="ARBA00005417"/>
    </source>
</evidence>
<comment type="similarity">
    <text evidence="2">Belongs to the ABC transporter superfamily.</text>
</comment>